<name>A0A3M7T0V4_BRAPC</name>
<protein>
    <submittedName>
        <fullName evidence="2">Uncharacterized protein</fullName>
    </submittedName>
</protein>
<feature type="transmembrane region" description="Helical" evidence="1">
    <location>
        <begin position="104"/>
        <end position="122"/>
    </location>
</feature>
<dbReference type="Proteomes" id="UP000276133">
    <property type="component" value="Unassembled WGS sequence"/>
</dbReference>
<gene>
    <name evidence="2" type="ORF">BpHYR1_048145</name>
</gene>
<reference evidence="2 3" key="1">
    <citation type="journal article" date="2018" name="Sci. Rep.">
        <title>Genomic signatures of local adaptation to the degree of environmental predictability in rotifers.</title>
        <authorList>
            <person name="Franch-Gras L."/>
            <person name="Hahn C."/>
            <person name="Garcia-Roger E.M."/>
            <person name="Carmona M.J."/>
            <person name="Serra M."/>
            <person name="Gomez A."/>
        </authorList>
    </citation>
    <scope>NUCLEOTIDE SEQUENCE [LARGE SCALE GENOMIC DNA]</scope>
    <source>
        <strain evidence="2">HYR1</strain>
    </source>
</reference>
<evidence type="ECO:0000256" key="1">
    <source>
        <dbReference type="SAM" id="Phobius"/>
    </source>
</evidence>
<sequence length="190" mass="22397">MNDIDCLNLKCIINLYDYILEHVVLHLLLQSIDFVKFKYKLNKKSLFFDELKLKQKITLAKKVQQSMLHFIAVFFNRFASLNMSQTYSFLLKKIFDRYILAFKPPQLALLIFFKVLILAYAMKKLNILTKHGMLSCVHDTLKTFFQQLLITMSLSLSFLCLSSHSEYFERVQFPRLSYGDFKSSGAYENK</sequence>
<keyword evidence="1" id="KW-0812">Transmembrane</keyword>
<keyword evidence="1" id="KW-1133">Transmembrane helix</keyword>
<feature type="transmembrane region" description="Helical" evidence="1">
    <location>
        <begin position="143"/>
        <end position="164"/>
    </location>
</feature>
<dbReference type="AlphaFoldDB" id="A0A3M7T0V4"/>
<evidence type="ECO:0000313" key="2">
    <source>
        <dbReference type="EMBL" id="RNA41450.1"/>
    </source>
</evidence>
<organism evidence="2 3">
    <name type="scientific">Brachionus plicatilis</name>
    <name type="common">Marine rotifer</name>
    <name type="synonym">Brachionus muelleri</name>
    <dbReference type="NCBI Taxonomy" id="10195"/>
    <lineage>
        <taxon>Eukaryota</taxon>
        <taxon>Metazoa</taxon>
        <taxon>Spiralia</taxon>
        <taxon>Gnathifera</taxon>
        <taxon>Rotifera</taxon>
        <taxon>Eurotatoria</taxon>
        <taxon>Monogononta</taxon>
        <taxon>Pseudotrocha</taxon>
        <taxon>Ploima</taxon>
        <taxon>Brachionidae</taxon>
        <taxon>Brachionus</taxon>
    </lineage>
</organism>
<proteinExistence type="predicted"/>
<dbReference type="EMBL" id="REGN01000502">
    <property type="protein sequence ID" value="RNA41450.1"/>
    <property type="molecule type" value="Genomic_DNA"/>
</dbReference>
<keyword evidence="3" id="KW-1185">Reference proteome</keyword>
<evidence type="ECO:0000313" key="3">
    <source>
        <dbReference type="Proteomes" id="UP000276133"/>
    </source>
</evidence>
<accession>A0A3M7T0V4</accession>
<keyword evidence="1" id="KW-0472">Membrane</keyword>
<comment type="caution">
    <text evidence="2">The sequence shown here is derived from an EMBL/GenBank/DDBJ whole genome shotgun (WGS) entry which is preliminary data.</text>
</comment>